<dbReference type="AlphaFoldDB" id="A0A5C6YQE6"/>
<dbReference type="Pfam" id="PF13386">
    <property type="entry name" value="DsbD_2"/>
    <property type="match status" value="1"/>
</dbReference>
<feature type="transmembrane region" description="Helical" evidence="1">
    <location>
        <begin position="68"/>
        <end position="89"/>
    </location>
</feature>
<evidence type="ECO:0000256" key="1">
    <source>
        <dbReference type="SAM" id="Phobius"/>
    </source>
</evidence>
<feature type="transmembrane region" description="Helical" evidence="1">
    <location>
        <begin position="126"/>
        <end position="149"/>
    </location>
</feature>
<organism evidence="3 4">
    <name type="scientific">Aequorivita lipolytica</name>
    <dbReference type="NCBI Taxonomy" id="153267"/>
    <lineage>
        <taxon>Bacteria</taxon>
        <taxon>Pseudomonadati</taxon>
        <taxon>Bacteroidota</taxon>
        <taxon>Flavobacteriia</taxon>
        <taxon>Flavobacteriales</taxon>
        <taxon>Flavobacteriaceae</taxon>
        <taxon>Aequorivita</taxon>
    </lineage>
</organism>
<dbReference type="EMBL" id="VORU01000004">
    <property type="protein sequence ID" value="TXD69565.1"/>
    <property type="molecule type" value="Genomic_DNA"/>
</dbReference>
<dbReference type="RefSeq" id="WP_111815662.1">
    <property type="nucleotide sequence ID" value="NZ_CBCRZQ010000004.1"/>
</dbReference>
<evidence type="ECO:0000313" key="3">
    <source>
        <dbReference type="EMBL" id="TXD69565.1"/>
    </source>
</evidence>
<dbReference type="Proteomes" id="UP000321945">
    <property type="component" value="Unassembled WGS sequence"/>
</dbReference>
<feature type="transmembrane region" description="Helical" evidence="1">
    <location>
        <begin position="41"/>
        <end position="62"/>
    </location>
</feature>
<sequence>MLYTALIFGLLGSFHCVGMCGPIAFLLPVDRNNNVKKIGQIFLYHFGRILAYSILGLVFGLVGKSLNLFGFQQQLSILIGVLMLVVIFIPQKTFNNYNFSKPVYRLISKVKSALGKELKKRTPDTFLTIGFLNGFLPCGLVYMAVFGAIASGNALQGSLYMAVFGLGTIPLMTSAIYLGNFLNGQVRQRIRRAIPVLVVIIGCLFIVRGLGLGIPYVSPKPITETVDANYNCQPMALENESINQSINNH</sequence>
<protein>
    <submittedName>
        <fullName evidence="3">Sulfite exporter TauE/SafE family protein</fullName>
    </submittedName>
</protein>
<dbReference type="PANTHER" id="PTHR42208">
    <property type="entry name" value="HEAVY METAL TRANSPORTER-RELATED"/>
    <property type="match status" value="1"/>
</dbReference>
<name>A0A5C6YQE6_9FLAO</name>
<feature type="transmembrane region" description="Helical" evidence="1">
    <location>
        <begin position="6"/>
        <end position="29"/>
    </location>
</feature>
<keyword evidence="4" id="KW-1185">Reference proteome</keyword>
<comment type="caution">
    <text evidence="3">The sequence shown here is derived from an EMBL/GenBank/DDBJ whole genome shotgun (WGS) entry which is preliminary data.</text>
</comment>
<dbReference type="OrthoDB" id="594443at2"/>
<dbReference type="InterPro" id="IPR039447">
    <property type="entry name" value="UreH-like_TM_dom"/>
</dbReference>
<evidence type="ECO:0000259" key="2">
    <source>
        <dbReference type="Pfam" id="PF13386"/>
    </source>
</evidence>
<feature type="domain" description="Urease accessory protein UreH-like transmembrane" evidence="2">
    <location>
        <begin position="4"/>
        <end position="203"/>
    </location>
</feature>
<keyword evidence="1" id="KW-1133">Transmembrane helix</keyword>
<keyword evidence="1" id="KW-0472">Membrane</keyword>
<feature type="transmembrane region" description="Helical" evidence="1">
    <location>
        <begin position="161"/>
        <end position="182"/>
    </location>
</feature>
<evidence type="ECO:0000313" key="4">
    <source>
        <dbReference type="Proteomes" id="UP000321945"/>
    </source>
</evidence>
<dbReference type="PANTHER" id="PTHR42208:SF1">
    <property type="entry name" value="HEAVY METAL TRANSPORTER"/>
    <property type="match status" value="1"/>
</dbReference>
<feature type="transmembrane region" description="Helical" evidence="1">
    <location>
        <begin position="194"/>
        <end position="217"/>
    </location>
</feature>
<reference evidence="3 4" key="1">
    <citation type="submission" date="2019-08" db="EMBL/GenBank/DDBJ databases">
        <title>Genome of Aequorivita lipolytica Y10-2 (type strain).</title>
        <authorList>
            <person name="Bowman J.P."/>
        </authorList>
    </citation>
    <scope>NUCLEOTIDE SEQUENCE [LARGE SCALE GENOMIC DNA]</scope>
    <source>
        <strain evidence="3 4">Y10-2</strain>
    </source>
</reference>
<proteinExistence type="predicted"/>
<keyword evidence="1" id="KW-0812">Transmembrane</keyword>
<gene>
    <name evidence="3" type="ORF">ESV24_06935</name>
</gene>
<accession>A0A5C6YQE6</accession>